<keyword evidence="2" id="KW-1185">Reference proteome</keyword>
<protein>
    <submittedName>
        <fullName evidence="1">Uncharacterized protein</fullName>
    </submittedName>
</protein>
<dbReference type="Proteomes" id="UP000249915">
    <property type="component" value="Unassembled WGS sequence"/>
</dbReference>
<proteinExistence type="predicted"/>
<gene>
    <name evidence="1" type="ORF">BAY60_25400</name>
</gene>
<dbReference type="AlphaFoldDB" id="A0A2V4ALH9"/>
<evidence type="ECO:0000313" key="1">
    <source>
        <dbReference type="EMBL" id="PXY20843.1"/>
    </source>
</evidence>
<name>A0A2V4ALH9_9PSEU</name>
<organism evidence="1 2">
    <name type="scientific">Prauserella muralis</name>
    <dbReference type="NCBI Taxonomy" id="588067"/>
    <lineage>
        <taxon>Bacteria</taxon>
        <taxon>Bacillati</taxon>
        <taxon>Actinomycetota</taxon>
        <taxon>Actinomycetes</taxon>
        <taxon>Pseudonocardiales</taxon>
        <taxon>Pseudonocardiaceae</taxon>
        <taxon>Prauserella</taxon>
    </lineage>
</organism>
<sequence>MPASPAAFVTDTVEGTLFNLPTEGTVHKRNREMPRDLELALERGDATPRERREIATYYTPAADERERILAAARAVKPFRPAARPRAPRAPKPGDGTFSPKPGAPGSAVRVLVVDADHTVPSFVATGCVMFPAPGGPRDVWVSLWDGRTPVGVRLTRDLDATEDVVRLPRERVEELREIHERVAAA</sequence>
<comment type="caution">
    <text evidence="1">The sequence shown here is derived from an EMBL/GenBank/DDBJ whole genome shotgun (WGS) entry which is preliminary data.</text>
</comment>
<dbReference type="RefSeq" id="WP_112283957.1">
    <property type="nucleotide sequence ID" value="NZ_MASW01000006.1"/>
</dbReference>
<accession>A0A2V4ALH9</accession>
<dbReference type="EMBL" id="MASW01000006">
    <property type="protein sequence ID" value="PXY20843.1"/>
    <property type="molecule type" value="Genomic_DNA"/>
</dbReference>
<evidence type="ECO:0000313" key="2">
    <source>
        <dbReference type="Proteomes" id="UP000249915"/>
    </source>
</evidence>
<reference evidence="1 2" key="1">
    <citation type="submission" date="2016-07" db="EMBL/GenBank/DDBJ databases">
        <title>Draft genome sequence of Prauserella muralis DSM 45305, isolated from a mould-covered wall in an indoor environment.</title>
        <authorList>
            <person name="Ruckert C."/>
            <person name="Albersmeier A."/>
            <person name="Jiang C.-L."/>
            <person name="Jiang Y."/>
            <person name="Kalinowski J."/>
            <person name="Schneider O."/>
            <person name="Winkler A."/>
            <person name="Zotchev S.B."/>
        </authorList>
    </citation>
    <scope>NUCLEOTIDE SEQUENCE [LARGE SCALE GENOMIC DNA]</scope>
    <source>
        <strain evidence="1 2">DSM 45305</strain>
    </source>
</reference>